<evidence type="ECO:0000256" key="14">
    <source>
        <dbReference type="ARBA" id="ARBA00066905"/>
    </source>
</evidence>
<evidence type="ECO:0000256" key="2">
    <source>
        <dbReference type="ARBA" id="ARBA00004141"/>
    </source>
</evidence>
<evidence type="ECO:0000256" key="4">
    <source>
        <dbReference type="ARBA" id="ARBA00022448"/>
    </source>
</evidence>
<evidence type="ECO:0000256" key="8">
    <source>
        <dbReference type="ARBA" id="ARBA00022989"/>
    </source>
</evidence>
<feature type="domain" description="FAD-binding FR-type" evidence="16">
    <location>
        <begin position="361"/>
        <end position="469"/>
    </location>
</feature>
<feature type="transmembrane region" description="Helical" evidence="15">
    <location>
        <begin position="247"/>
        <end position="270"/>
    </location>
</feature>
<dbReference type="GO" id="GO:0046872">
    <property type="term" value="F:metal ion binding"/>
    <property type="evidence" value="ECO:0007669"/>
    <property type="project" value="UniProtKB-KW"/>
</dbReference>
<keyword evidence="6" id="KW-0479">Metal-binding</keyword>
<reference evidence="18" key="2">
    <citation type="submission" date="2025-08" db="UniProtKB">
        <authorList>
            <consortium name="RefSeq"/>
        </authorList>
    </citation>
    <scope>IDENTIFICATION</scope>
    <source>
        <tissue evidence="18">Etiolated seedlings</tissue>
    </source>
</reference>
<proteinExistence type="inferred from homology"/>
<evidence type="ECO:0000313" key="18">
    <source>
        <dbReference type="RefSeq" id="XP_004496531.2"/>
    </source>
</evidence>
<keyword evidence="7" id="KW-0249">Electron transport</keyword>
<keyword evidence="12 15" id="KW-0472">Membrane</keyword>
<keyword evidence="17" id="KW-1185">Reference proteome</keyword>
<dbReference type="InterPro" id="IPR017938">
    <property type="entry name" value="Riboflavin_synthase-like_b-brl"/>
</dbReference>
<feature type="transmembrane region" description="Helical" evidence="15">
    <location>
        <begin position="207"/>
        <end position="227"/>
    </location>
</feature>
<dbReference type="Gene3D" id="3.40.50.80">
    <property type="entry name" value="Nucleotide-binding domain of ferredoxin-NADP reductase (FNR) module"/>
    <property type="match status" value="2"/>
</dbReference>
<keyword evidence="9" id="KW-0560">Oxidoreductase</keyword>
<dbReference type="Pfam" id="PF01794">
    <property type="entry name" value="Ferric_reduct"/>
    <property type="match status" value="1"/>
</dbReference>
<dbReference type="InterPro" id="IPR039261">
    <property type="entry name" value="FNR_nucleotide-bd"/>
</dbReference>
<dbReference type="Pfam" id="PF08022">
    <property type="entry name" value="FAD_binding_8"/>
    <property type="match status" value="1"/>
</dbReference>
<evidence type="ECO:0000256" key="6">
    <source>
        <dbReference type="ARBA" id="ARBA00022723"/>
    </source>
</evidence>
<dbReference type="PaxDb" id="3827-XP_004496531.1"/>
<dbReference type="PANTHER" id="PTHR11972">
    <property type="entry name" value="NADPH OXIDASE"/>
    <property type="match status" value="1"/>
</dbReference>
<dbReference type="Proteomes" id="UP000087171">
    <property type="component" value="Chromosome Ca4"/>
</dbReference>
<evidence type="ECO:0000256" key="1">
    <source>
        <dbReference type="ARBA" id="ARBA00001974"/>
    </source>
</evidence>
<dbReference type="OrthoDB" id="167398at2759"/>
<dbReference type="PROSITE" id="PS51384">
    <property type="entry name" value="FAD_FR"/>
    <property type="match status" value="1"/>
</dbReference>
<reference evidence="17" key="1">
    <citation type="journal article" date="2013" name="Nat. Biotechnol.">
        <title>Draft genome sequence of chickpea (Cicer arietinum) provides a resource for trait improvement.</title>
        <authorList>
            <person name="Varshney R.K."/>
            <person name="Song C."/>
            <person name="Saxena R.K."/>
            <person name="Azam S."/>
            <person name="Yu S."/>
            <person name="Sharpe A.G."/>
            <person name="Cannon S."/>
            <person name="Baek J."/>
            <person name="Rosen B.D."/>
            <person name="Tar'an B."/>
            <person name="Millan T."/>
            <person name="Zhang X."/>
            <person name="Ramsay L.D."/>
            <person name="Iwata A."/>
            <person name="Wang Y."/>
            <person name="Nelson W."/>
            <person name="Farmer A.D."/>
            <person name="Gaur P.M."/>
            <person name="Soderlund C."/>
            <person name="Penmetsa R.V."/>
            <person name="Xu C."/>
            <person name="Bharti A.K."/>
            <person name="He W."/>
            <person name="Winter P."/>
            <person name="Zhao S."/>
            <person name="Hane J.K."/>
            <person name="Carrasquilla-Garcia N."/>
            <person name="Condie J.A."/>
            <person name="Upadhyaya H.D."/>
            <person name="Luo M.C."/>
            <person name="Thudi M."/>
            <person name="Gowda C.L."/>
            <person name="Singh N.P."/>
            <person name="Lichtenzveig J."/>
            <person name="Gali K.K."/>
            <person name="Rubio J."/>
            <person name="Nadarajan N."/>
            <person name="Dolezel J."/>
            <person name="Bansal K.C."/>
            <person name="Xu X."/>
            <person name="Edwards D."/>
            <person name="Zhang G."/>
            <person name="Kahl G."/>
            <person name="Gil J."/>
            <person name="Singh K.B."/>
            <person name="Datta S.K."/>
            <person name="Jackson S.A."/>
            <person name="Wang J."/>
            <person name="Cook D.R."/>
        </authorList>
    </citation>
    <scope>NUCLEOTIDE SEQUENCE [LARGE SCALE GENOMIC DNA]</scope>
    <source>
        <strain evidence="17">cv. CDC Frontier</strain>
    </source>
</reference>
<keyword evidence="10" id="KW-0408">Iron</keyword>
<evidence type="ECO:0000256" key="3">
    <source>
        <dbReference type="ARBA" id="ARBA00006278"/>
    </source>
</evidence>
<feature type="transmembrane region" description="Helical" evidence="15">
    <location>
        <begin position="582"/>
        <end position="606"/>
    </location>
</feature>
<evidence type="ECO:0000256" key="15">
    <source>
        <dbReference type="SAM" id="Phobius"/>
    </source>
</evidence>
<dbReference type="Pfam" id="PF08030">
    <property type="entry name" value="NAD_binding_6"/>
    <property type="match status" value="1"/>
</dbReference>
<comment type="cofactor">
    <cofactor evidence="1">
        <name>FAD</name>
        <dbReference type="ChEBI" id="CHEBI:57692"/>
    </cofactor>
</comment>
<name>A0A1S2Y0F4_CICAR</name>
<feature type="transmembrane region" description="Helical" evidence="15">
    <location>
        <begin position="626"/>
        <end position="646"/>
    </location>
</feature>
<feature type="transmembrane region" description="Helical" evidence="15">
    <location>
        <begin position="6"/>
        <end position="31"/>
    </location>
</feature>
<sequence length="748" mass="85314">MYHYTLVLSFCLNIKLLFNVVVCVCKCVYIYRHDSKREEVNVMDLETSTLKIFQKVIWCFIVLISLGYMMVWLMMPTNTFFMHWLPDIQAKADPIYFGKQGTTILVYTFPIIFMATLASLYHHMMQKGSNHDIESSKMGFLRKASWRKPLFVNGHLGIISRTEFSFIIMFVVLLIWSLCSYLHGMFAKVALQAANERVQMWETKLENSALALGLVGNICLAFMFFPVSRGSSILRFIGLTSEASIKYHIWLGHIAMTFFTAHGLCYVTFWDKTHQISEIFTWNKVGISNVAGVVALLAGLAMWAATFPVIRRKFFELFFYIHHLYIVFVVFYVLHVGFSYSCIMLPGLYLFLIDRYLRFLQSQQKIRLVSARVLPCEAVELNFSKNPGLCYAPTSIIFINVPSISKLQWHPFTITSCSNTDYDTLSIVIKSSGNWSHTLYQKLSTSSSPAHLDVSVEGPYGPASTFFSRHEMLVMVSGGSGITPFISIIRSLLSKANTEGCKAPRVLLICSFKKSIDLTLIDLLLPISGTALDTSCLQLQIEAYVTREKQTEMNDRKLLQTLWFKSNALDEPISKVFGQNNWLYLGIIITTSFILFLLIIAILTRYYIYPIDHNSDLIYPYFSRSILSMFFICVSIVIAATSVFLWNKKQNKDLRQIKNTSTPITSPASVYYETEREVESLPLQSFTQLAKIHYGERPDMKKILSNCDGSSSIGVLVSGPRKMRHEVASICKSCSTDDLHFESISFSW</sequence>
<evidence type="ECO:0000256" key="9">
    <source>
        <dbReference type="ARBA" id="ARBA00023002"/>
    </source>
</evidence>
<keyword evidence="5 15" id="KW-0812">Transmembrane</keyword>
<dbReference type="InterPro" id="IPR013130">
    <property type="entry name" value="Fe3_Rdtase_TM_dom"/>
</dbReference>
<dbReference type="EC" id="1.16.1.7" evidence="14"/>
<dbReference type="InterPro" id="IPR050369">
    <property type="entry name" value="RBOH/FRE"/>
</dbReference>
<keyword evidence="4" id="KW-0813">Transport</keyword>
<comment type="subcellular location">
    <subcellularLocation>
        <location evidence="2">Membrane</location>
        <topology evidence="2">Multi-pass membrane protein</topology>
    </subcellularLocation>
</comment>
<comment type="catalytic activity">
    <reaction evidence="13">
        <text>2 a Fe(II)-siderophore + NAD(+) + H(+) = 2 a Fe(III)-siderophore + NADH</text>
        <dbReference type="Rhea" id="RHEA:15061"/>
        <dbReference type="Rhea" id="RHEA-COMP:11342"/>
        <dbReference type="Rhea" id="RHEA-COMP:11344"/>
        <dbReference type="ChEBI" id="CHEBI:15378"/>
        <dbReference type="ChEBI" id="CHEBI:29033"/>
        <dbReference type="ChEBI" id="CHEBI:29034"/>
        <dbReference type="ChEBI" id="CHEBI:57540"/>
        <dbReference type="ChEBI" id="CHEBI:57945"/>
        <dbReference type="EC" id="1.16.1.7"/>
    </reaction>
</comment>
<evidence type="ECO:0000256" key="12">
    <source>
        <dbReference type="ARBA" id="ARBA00023136"/>
    </source>
</evidence>
<dbReference type="FunFam" id="3.40.50.80:FF:000039">
    <property type="entry name" value="Ferric reduction oxidase 3"/>
    <property type="match status" value="1"/>
</dbReference>
<dbReference type="GO" id="GO:0006811">
    <property type="term" value="P:monoatomic ion transport"/>
    <property type="evidence" value="ECO:0007669"/>
    <property type="project" value="UniProtKB-KW"/>
</dbReference>
<evidence type="ECO:0000256" key="10">
    <source>
        <dbReference type="ARBA" id="ARBA00023004"/>
    </source>
</evidence>
<dbReference type="SFLD" id="SFLDG01168">
    <property type="entry name" value="Ferric_reductase_subgroup_(FRE"/>
    <property type="match status" value="1"/>
</dbReference>
<dbReference type="SUPFAM" id="SSF52343">
    <property type="entry name" value="Ferredoxin reductase-like, C-terminal NADP-linked domain"/>
    <property type="match status" value="1"/>
</dbReference>
<feature type="transmembrane region" description="Helical" evidence="15">
    <location>
        <begin position="164"/>
        <end position="187"/>
    </location>
</feature>
<dbReference type="CDD" id="cd06186">
    <property type="entry name" value="NOX_Duox_like_FAD_NADP"/>
    <property type="match status" value="1"/>
</dbReference>
<dbReference type="InterPro" id="IPR013112">
    <property type="entry name" value="FAD-bd_8"/>
</dbReference>
<dbReference type="PANTHER" id="PTHR11972:SF41">
    <property type="entry name" value="FERRIC REDUCTION OXIDASE 2"/>
    <property type="match status" value="1"/>
</dbReference>
<dbReference type="SUPFAM" id="SSF63380">
    <property type="entry name" value="Riboflavin synthase domain-like"/>
    <property type="match status" value="1"/>
</dbReference>
<dbReference type="GO" id="GO:0140618">
    <property type="term" value="F:ferric-chelate reductase (NADH) activity"/>
    <property type="evidence" value="ECO:0007669"/>
    <property type="project" value="UniProtKB-EC"/>
</dbReference>
<protein>
    <recommendedName>
        <fullName evidence="14">ferric-chelate reductase (NADH)</fullName>
        <ecNumber evidence="14">1.16.1.7</ecNumber>
    </recommendedName>
</protein>
<feature type="transmembrane region" description="Helical" evidence="15">
    <location>
        <begin position="52"/>
        <end position="75"/>
    </location>
</feature>
<keyword evidence="11" id="KW-0406">Ion transport</keyword>
<dbReference type="InterPro" id="IPR017927">
    <property type="entry name" value="FAD-bd_FR_type"/>
</dbReference>
<evidence type="ECO:0000313" key="17">
    <source>
        <dbReference type="Proteomes" id="UP000087171"/>
    </source>
</evidence>
<evidence type="ECO:0000256" key="13">
    <source>
        <dbReference type="ARBA" id="ARBA00050970"/>
    </source>
</evidence>
<dbReference type="eggNOG" id="KOG0039">
    <property type="taxonomic scope" value="Eukaryota"/>
</dbReference>
<feature type="transmembrane region" description="Helical" evidence="15">
    <location>
        <begin position="104"/>
        <end position="121"/>
    </location>
</feature>
<dbReference type="SFLD" id="SFLDS00052">
    <property type="entry name" value="Ferric_Reductase_Domain"/>
    <property type="match status" value="1"/>
</dbReference>
<organism evidence="17 18">
    <name type="scientific">Cicer arietinum</name>
    <name type="common">Chickpea</name>
    <name type="synonym">Garbanzo</name>
    <dbReference type="NCBI Taxonomy" id="3827"/>
    <lineage>
        <taxon>Eukaryota</taxon>
        <taxon>Viridiplantae</taxon>
        <taxon>Streptophyta</taxon>
        <taxon>Embryophyta</taxon>
        <taxon>Tracheophyta</taxon>
        <taxon>Spermatophyta</taxon>
        <taxon>Magnoliopsida</taxon>
        <taxon>eudicotyledons</taxon>
        <taxon>Gunneridae</taxon>
        <taxon>Pentapetalae</taxon>
        <taxon>rosids</taxon>
        <taxon>fabids</taxon>
        <taxon>Fabales</taxon>
        <taxon>Fabaceae</taxon>
        <taxon>Papilionoideae</taxon>
        <taxon>50 kb inversion clade</taxon>
        <taxon>NPAAA clade</taxon>
        <taxon>Hologalegina</taxon>
        <taxon>IRL clade</taxon>
        <taxon>Cicereae</taxon>
        <taxon>Cicer</taxon>
    </lineage>
</organism>
<dbReference type="RefSeq" id="XP_004496531.2">
    <property type="nucleotide sequence ID" value="XM_004496474.3"/>
</dbReference>
<evidence type="ECO:0000256" key="11">
    <source>
        <dbReference type="ARBA" id="ARBA00023065"/>
    </source>
</evidence>
<accession>A0A1S2Y0F4</accession>
<evidence type="ECO:0000259" key="16">
    <source>
        <dbReference type="PROSITE" id="PS51384"/>
    </source>
</evidence>
<keyword evidence="8 15" id="KW-1133">Transmembrane helix</keyword>
<dbReference type="InterPro" id="IPR013121">
    <property type="entry name" value="Fe_red_NAD-bd_6"/>
</dbReference>
<dbReference type="GO" id="GO:0005886">
    <property type="term" value="C:plasma membrane"/>
    <property type="evidence" value="ECO:0007669"/>
    <property type="project" value="TreeGrafter"/>
</dbReference>
<dbReference type="KEGG" id="cam:101513785"/>
<gene>
    <name evidence="18" type="primary">LOC101513785</name>
</gene>
<evidence type="ECO:0000256" key="5">
    <source>
        <dbReference type="ARBA" id="ARBA00022692"/>
    </source>
</evidence>
<evidence type="ECO:0000256" key="7">
    <source>
        <dbReference type="ARBA" id="ARBA00022982"/>
    </source>
</evidence>
<dbReference type="GeneID" id="101513785"/>
<dbReference type="AlphaFoldDB" id="A0A1S2Y0F4"/>
<comment type="similarity">
    <text evidence="3">Belongs to the ferric reductase (FRE) family.</text>
</comment>
<feature type="transmembrane region" description="Helical" evidence="15">
    <location>
        <begin position="290"/>
        <end position="310"/>
    </location>
</feature>